<dbReference type="RefSeq" id="XP_067693700.1">
    <property type="nucleotide sequence ID" value="XM_067838105.1"/>
</dbReference>
<sequence length="1135" mass="128603">MLAPVSARSTPRHASAVESLSGRRASVTESLSGRRATVTESLSGRRASFTESLSGRRASSSSRGARPIIVSVPRSQRSDSISTTPTRYRSEAPASARHMRNDGYDYPTTTKANAMKVYIRVRPFSEREIAQKVAPHSTVRIDAENPSVITILEPARGFRPLSTHIFNRCFWSVFENAKGSVDDAHAHICSGVDTFLNGGMNSARRSRVQSMVSSGNAPLSARRATRNGAELEVDTVEAAAETPAYDGAGSAPVMVDANVSHPPYAGQDQVYTYVGKPIVGNTLDGYNGCVFAYGQTGSGKTFTMLGYAPSTSDIRARKGSLPSTTNSTESSTPFEGTGESFDIDDGDDVVDKTGLDPNELQGIIPRACTDLFDGLRAKRAKDSDFTYRVEVSYYEIYNEKVFDLIRPQRNTDLRIRNSPNSGPFIEGLTWKMVSKEEDVARVIRKGMQERHTAATKFNDRSSRSHAILTFNIVQLSMDDSDNAFQMRSKLNLVDLAGSERTGAAGAEGNEFHDGVKINQSLTVLGRVIDRLADLSQSKGGGVSIPYRDSNLTWVLSDSIGGNSQTAMIATISPHSINYDEMRQTIRYASRAKNIINWVKKNEDPQMVLIRELREQLAELQVRLKEAGGSNYANEYVLALEKKYRQVEKKCADQERIIAGLRAQMEYSGIADPTVAEEFLDPSTRSKEEKQRAKAEEKMCKQLDQAQMTIAELKAELEHRRSSIEPESLKATKERLEMQEAQVLNLTTEVSLYRRLCSRFNVIGVLLELVKNKETLLMNACGTMLQSSSTKSAAVVEKISKEREDDLREARQRHEEELTTQADRFRARLKEVLDEGAAQQQLLLDRHRDAVAQLEERLQRSREINEMERRRDEEEKEQFRQRFQAAQERMRSEYQQEIERLRVKLEGDMGDRHKYSDAVRQVKEMHEREVARLRDELDCLKRSKDSDCARLQNQLENERLRRESDLMEKDRQARLVRNDVDDAKRAIEKLNSEKDKMENEYQDQIRELMLQQEELITVSNAVLSGWESKSSALEADLHKLRACVFDKDYMHFRQTIREMAFMERANFEQKFQELDEKERLQAVRISQIISKARRAYDEQSRSLKRFERDIKDRIGRVKAADNSEVTSPRPEDSPCR</sequence>
<dbReference type="InterPro" id="IPR027640">
    <property type="entry name" value="Kinesin-like_fam"/>
</dbReference>
<feature type="domain" description="Kinesin motor" evidence="9">
    <location>
        <begin position="114"/>
        <end position="594"/>
    </location>
</feature>
<dbReference type="GeneID" id="94173615"/>
<feature type="region of interest" description="Disordered" evidence="8">
    <location>
        <begin position="1116"/>
        <end position="1135"/>
    </location>
</feature>
<keyword evidence="2" id="KW-0963">Cytoplasm</keyword>
<dbReference type="GO" id="GO:0005737">
    <property type="term" value="C:cytoplasm"/>
    <property type="evidence" value="ECO:0007669"/>
    <property type="project" value="UniProtKB-SubCell"/>
</dbReference>
<evidence type="ECO:0000256" key="6">
    <source>
        <dbReference type="PROSITE-ProRule" id="PRU00283"/>
    </source>
</evidence>
<keyword evidence="5 7" id="KW-0175">Coiled coil</keyword>
<feature type="coiled-coil region" evidence="7">
    <location>
        <begin position="609"/>
        <end position="748"/>
    </location>
</feature>
<feature type="compositionally biased region" description="Polar residues" evidence="8">
    <location>
        <begin position="73"/>
        <end position="87"/>
    </location>
</feature>
<dbReference type="Proteomes" id="UP000674179">
    <property type="component" value="Chromosome 19"/>
</dbReference>
<dbReference type="PANTHER" id="PTHR47969:SF15">
    <property type="entry name" value="CHROMOSOME-ASSOCIATED KINESIN KIF4A-RELATED"/>
    <property type="match status" value="1"/>
</dbReference>
<name>A0A836HH69_LEIEN</name>
<dbReference type="GO" id="GO:0008017">
    <property type="term" value="F:microtubule binding"/>
    <property type="evidence" value="ECO:0007669"/>
    <property type="project" value="InterPro"/>
</dbReference>
<dbReference type="GO" id="GO:0007052">
    <property type="term" value="P:mitotic spindle organization"/>
    <property type="evidence" value="ECO:0007669"/>
    <property type="project" value="TreeGrafter"/>
</dbReference>
<dbReference type="InterPro" id="IPR001752">
    <property type="entry name" value="Kinesin_motor_dom"/>
</dbReference>
<dbReference type="OrthoDB" id="3176171at2759"/>
<evidence type="ECO:0000313" key="10">
    <source>
        <dbReference type="EMBL" id="KAG5481203.1"/>
    </source>
</evidence>
<evidence type="ECO:0000313" key="11">
    <source>
        <dbReference type="Proteomes" id="UP000674179"/>
    </source>
</evidence>
<dbReference type="GO" id="GO:0005524">
    <property type="term" value="F:ATP binding"/>
    <property type="evidence" value="ECO:0007669"/>
    <property type="project" value="UniProtKB-UniRule"/>
</dbReference>
<accession>A0A836HH69</accession>
<feature type="compositionally biased region" description="Low complexity" evidence="8">
    <location>
        <begin position="323"/>
        <end position="332"/>
    </location>
</feature>
<dbReference type="SUPFAM" id="SSF52540">
    <property type="entry name" value="P-loop containing nucleoside triphosphate hydrolases"/>
    <property type="match status" value="1"/>
</dbReference>
<dbReference type="InterPro" id="IPR036961">
    <property type="entry name" value="Kinesin_motor_dom_sf"/>
</dbReference>
<dbReference type="SMART" id="SM00129">
    <property type="entry name" value="KISc"/>
    <property type="match status" value="1"/>
</dbReference>
<feature type="region of interest" description="Disordered" evidence="8">
    <location>
        <begin position="1"/>
        <end position="107"/>
    </location>
</feature>
<proteinExistence type="inferred from homology"/>
<evidence type="ECO:0000256" key="5">
    <source>
        <dbReference type="ARBA" id="ARBA00023054"/>
    </source>
</evidence>
<evidence type="ECO:0000256" key="3">
    <source>
        <dbReference type="ARBA" id="ARBA00022741"/>
    </source>
</evidence>
<dbReference type="GO" id="GO:0051231">
    <property type="term" value="P:spindle elongation"/>
    <property type="evidence" value="ECO:0007669"/>
    <property type="project" value="TreeGrafter"/>
</dbReference>
<dbReference type="KEGG" id="lenr:94173615"/>
<keyword evidence="6" id="KW-0505">Motor protein</keyword>
<dbReference type="Gene3D" id="3.40.850.10">
    <property type="entry name" value="Kinesin motor domain"/>
    <property type="match status" value="1"/>
</dbReference>
<dbReference type="PRINTS" id="PR00380">
    <property type="entry name" value="KINESINHEAVY"/>
</dbReference>
<dbReference type="PROSITE" id="PS00411">
    <property type="entry name" value="KINESIN_MOTOR_1"/>
    <property type="match status" value="1"/>
</dbReference>
<comment type="caution">
    <text evidence="10">The sequence shown here is derived from an EMBL/GenBank/DDBJ whole genome shotgun (WGS) entry which is preliminary data.</text>
</comment>
<dbReference type="AlphaFoldDB" id="A0A836HH69"/>
<gene>
    <name evidence="10" type="ORF">CUR178_06435</name>
</gene>
<evidence type="ECO:0000256" key="7">
    <source>
        <dbReference type="SAM" id="Coils"/>
    </source>
</evidence>
<dbReference type="EMBL" id="JAFHKP010000019">
    <property type="protein sequence ID" value="KAG5481203.1"/>
    <property type="molecule type" value="Genomic_DNA"/>
</dbReference>
<dbReference type="GO" id="GO:0007018">
    <property type="term" value="P:microtubule-based movement"/>
    <property type="evidence" value="ECO:0007669"/>
    <property type="project" value="InterPro"/>
</dbReference>
<dbReference type="GO" id="GO:0005875">
    <property type="term" value="C:microtubule associated complex"/>
    <property type="evidence" value="ECO:0007669"/>
    <property type="project" value="TreeGrafter"/>
</dbReference>
<dbReference type="PROSITE" id="PS50067">
    <property type="entry name" value="KINESIN_MOTOR_2"/>
    <property type="match status" value="1"/>
</dbReference>
<evidence type="ECO:0000256" key="4">
    <source>
        <dbReference type="ARBA" id="ARBA00022840"/>
    </source>
</evidence>
<dbReference type="Pfam" id="PF00225">
    <property type="entry name" value="Kinesin"/>
    <property type="match status" value="1"/>
</dbReference>
<organism evidence="10 11">
    <name type="scientific">Leishmania enriettii</name>
    <dbReference type="NCBI Taxonomy" id="5663"/>
    <lineage>
        <taxon>Eukaryota</taxon>
        <taxon>Discoba</taxon>
        <taxon>Euglenozoa</taxon>
        <taxon>Kinetoplastea</taxon>
        <taxon>Metakinetoplastina</taxon>
        <taxon>Trypanosomatida</taxon>
        <taxon>Trypanosomatidae</taxon>
        <taxon>Leishmaniinae</taxon>
        <taxon>Leishmania</taxon>
    </lineage>
</organism>
<keyword evidence="3 6" id="KW-0547">Nucleotide-binding</keyword>
<keyword evidence="4 6" id="KW-0067">ATP-binding</keyword>
<keyword evidence="11" id="KW-1185">Reference proteome</keyword>
<evidence type="ECO:0000256" key="1">
    <source>
        <dbReference type="ARBA" id="ARBA00004496"/>
    </source>
</evidence>
<comment type="similarity">
    <text evidence="6">Belongs to the TRAFAC class myosin-kinesin ATPase superfamily. Kinesin family.</text>
</comment>
<feature type="region of interest" description="Disordered" evidence="8">
    <location>
        <begin position="313"/>
        <end position="347"/>
    </location>
</feature>
<comment type="subcellular location">
    <subcellularLocation>
        <location evidence="1">Cytoplasm</location>
    </subcellularLocation>
</comment>
<dbReference type="InterPro" id="IPR027417">
    <property type="entry name" value="P-loop_NTPase"/>
</dbReference>
<reference evidence="10 11" key="1">
    <citation type="submission" date="2021-02" db="EMBL/GenBank/DDBJ databases">
        <title>Leishmania (Mundinia) enrietti genome sequencing and assembly.</title>
        <authorList>
            <person name="Almutairi H."/>
            <person name="Gatherer D."/>
        </authorList>
    </citation>
    <scope>NUCLEOTIDE SEQUENCE [LARGE SCALE GENOMIC DNA]</scope>
    <source>
        <strain evidence="10">CUR178</strain>
    </source>
</reference>
<evidence type="ECO:0000259" key="9">
    <source>
        <dbReference type="PROSITE" id="PS50067"/>
    </source>
</evidence>
<protein>
    <recommendedName>
        <fullName evidence="9">Kinesin motor domain-containing protein</fullName>
    </recommendedName>
</protein>
<evidence type="ECO:0000256" key="8">
    <source>
        <dbReference type="SAM" id="MobiDB-lite"/>
    </source>
</evidence>
<feature type="binding site" evidence="6">
    <location>
        <begin position="294"/>
        <end position="301"/>
    </location>
    <ligand>
        <name>ATP</name>
        <dbReference type="ChEBI" id="CHEBI:30616"/>
    </ligand>
</feature>
<dbReference type="GO" id="GO:0003777">
    <property type="term" value="F:microtubule motor activity"/>
    <property type="evidence" value="ECO:0007669"/>
    <property type="project" value="InterPro"/>
</dbReference>
<feature type="coiled-coil region" evidence="7">
    <location>
        <begin position="803"/>
        <end position="1013"/>
    </location>
</feature>
<dbReference type="PANTHER" id="PTHR47969">
    <property type="entry name" value="CHROMOSOME-ASSOCIATED KINESIN KIF4A-RELATED"/>
    <property type="match status" value="1"/>
</dbReference>
<dbReference type="FunFam" id="3.40.850.10:FF:000135">
    <property type="entry name" value="Putative kinesin"/>
    <property type="match status" value="1"/>
</dbReference>
<dbReference type="InterPro" id="IPR019821">
    <property type="entry name" value="Kinesin_motor_CS"/>
</dbReference>
<evidence type="ECO:0000256" key="2">
    <source>
        <dbReference type="ARBA" id="ARBA00022490"/>
    </source>
</evidence>
<feature type="compositionally biased region" description="Low complexity" evidence="8">
    <location>
        <begin position="55"/>
        <end position="66"/>
    </location>
</feature>